<accession>A0ABN8CMG9</accession>
<protein>
    <recommendedName>
        <fullName evidence="3">HNH nuclease domain-containing protein</fullName>
    </recommendedName>
</protein>
<organism evidence="1 2">
    <name type="scientific">Peronospora belbahrii</name>
    <dbReference type="NCBI Taxonomy" id="622444"/>
    <lineage>
        <taxon>Eukaryota</taxon>
        <taxon>Sar</taxon>
        <taxon>Stramenopiles</taxon>
        <taxon>Oomycota</taxon>
        <taxon>Peronosporomycetes</taxon>
        <taxon>Peronosporales</taxon>
        <taxon>Peronosporaceae</taxon>
        <taxon>Peronospora</taxon>
    </lineage>
</organism>
<evidence type="ECO:0008006" key="3">
    <source>
        <dbReference type="Google" id="ProtNLM"/>
    </source>
</evidence>
<sequence length="330" mass="36984">MLEEYNKALVEHVKAQMPSSAPSSMATMAQEVVRRPKPLQMEVDKLDGKEGDNLMLWFRQVESAMFIADITYEPYRVVFAAGKLGGLSKQWKFTCARCISNTGQSESSDDPAVCTAKSSTPKSVTIFVASPIKADRHGRYGGPVAKPQVFRVNPSSFGEALEWHGMPRPALRTLGLSSITTHLVSLSMPMDCSQGEDEEIELYAAEQQTVRRCYIGKSTENSWQKNVLQERHIWPRKAGEPRVNPLTNRGKKMELNPSLFLDKAVLEDTKKVLNAQSGSQILKDPSDPYFPLLNDHSDFVFKEPPTTLPPDRGVRHEIDLVLETKYCVTR</sequence>
<gene>
    <name evidence="1" type="ORF">PBS001_LOCUS283</name>
</gene>
<evidence type="ECO:0000313" key="2">
    <source>
        <dbReference type="Proteomes" id="UP001158986"/>
    </source>
</evidence>
<name>A0ABN8CMG9_9STRA</name>
<evidence type="ECO:0000313" key="1">
    <source>
        <dbReference type="EMBL" id="CAH0513471.1"/>
    </source>
</evidence>
<keyword evidence="2" id="KW-1185">Reference proteome</keyword>
<dbReference type="Proteomes" id="UP001158986">
    <property type="component" value="Unassembled WGS sequence"/>
</dbReference>
<dbReference type="EMBL" id="CAKLCB010000013">
    <property type="protein sequence ID" value="CAH0513471.1"/>
    <property type="molecule type" value="Genomic_DNA"/>
</dbReference>
<comment type="caution">
    <text evidence="1">The sequence shown here is derived from an EMBL/GenBank/DDBJ whole genome shotgun (WGS) entry which is preliminary data.</text>
</comment>
<reference evidence="1 2" key="1">
    <citation type="submission" date="2021-11" db="EMBL/GenBank/DDBJ databases">
        <authorList>
            <person name="Islam A."/>
            <person name="Islam S."/>
            <person name="Flora M.S."/>
            <person name="Rahman M."/>
            <person name="Ziaur R.M."/>
            <person name="Epstein J.H."/>
            <person name="Hassan M."/>
            <person name="Klassen M."/>
            <person name="Woodard K."/>
            <person name="Webb A."/>
            <person name="Webby R.J."/>
            <person name="El Zowalaty M.E."/>
        </authorList>
    </citation>
    <scope>NUCLEOTIDE SEQUENCE [LARGE SCALE GENOMIC DNA]</scope>
    <source>
        <strain evidence="1">Pbs1</strain>
    </source>
</reference>
<proteinExistence type="predicted"/>